<dbReference type="InterPro" id="IPR046346">
    <property type="entry name" value="Aminoacid_DH-like_N_sf"/>
</dbReference>
<sequence>MTAVKQNYGGKVLVQFEDFAKHNAFELLAKHGTTHLIFNDDIQAGTGIAELIALEMSKQTKDFVEETCKKTWLVDSKGLIVHSRKESRQHFKKPWAQEHEPCNTLLDAVKAIKPTALIGISGVGKTFTKEMVEAMAAFNKVLSLSLSNDVLHGLI</sequence>
<dbReference type="OrthoDB" id="1694099at2759"/>
<evidence type="ECO:0000313" key="3">
    <source>
        <dbReference type="Proteomes" id="UP000594638"/>
    </source>
</evidence>
<accession>A0A8S0QLI0</accession>
<dbReference type="InterPro" id="IPR001891">
    <property type="entry name" value="Malic_OxRdtase"/>
</dbReference>
<dbReference type="Pfam" id="PF03949">
    <property type="entry name" value="Malic_M"/>
    <property type="match status" value="1"/>
</dbReference>
<dbReference type="InterPro" id="IPR036291">
    <property type="entry name" value="NAD(P)-bd_dom_sf"/>
</dbReference>
<dbReference type="SMART" id="SM00919">
    <property type="entry name" value="Malic_M"/>
    <property type="match status" value="1"/>
</dbReference>
<dbReference type="GO" id="GO:0004473">
    <property type="term" value="F:malate dehydrogenase (decarboxylating) (NADP+) activity"/>
    <property type="evidence" value="ECO:0007669"/>
    <property type="project" value="TreeGrafter"/>
</dbReference>
<evidence type="ECO:0000313" key="2">
    <source>
        <dbReference type="EMBL" id="CAA2967722.1"/>
    </source>
</evidence>
<dbReference type="InterPro" id="IPR037062">
    <property type="entry name" value="Malic_N_dom_sf"/>
</dbReference>
<dbReference type="SUPFAM" id="SSF53223">
    <property type="entry name" value="Aminoacid dehydrogenase-like, N-terminal domain"/>
    <property type="match status" value="1"/>
</dbReference>
<dbReference type="GO" id="GO:0006108">
    <property type="term" value="P:malate metabolic process"/>
    <property type="evidence" value="ECO:0007669"/>
    <property type="project" value="TreeGrafter"/>
</dbReference>
<dbReference type="PRINTS" id="PR00072">
    <property type="entry name" value="MALOXRDTASE"/>
</dbReference>
<dbReference type="Gene3D" id="3.40.50.10380">
    <property type="entry name" value="Malic enzyme, N-terminal domain"/>
    <property type="match status" value="1"/>
</dbReference>
<dbReference type="PANTHER" id="PTHR23406:SF64">
    <property type="entry name" value="NADP-DEPENDENT MALIC ENZYME 3"/>
    <property type="match status" value="1"/>
</dbReference>
<protein>
    <submittedName>
        <fullName evidence="2">NADP-dependent malic enzyme</fullName>
    </submittedName>
</protein>
<dbReference type="GO" id="GO:0009507">
    <property type="term" value="C:chloroplast"/>
    <property type="evidence" value="ECO:0007669"/>
    <property type="project" value="TreeGrafter"/>
</dbReference>
<evidence type="ECO:0000259" key="1">
    <source>
        <dbReference type="SMART" id="SM00919"/>
    </source>
</evidence>
<dbReference type="GO" id="GO:0051287">
    <property type="term" value="F:NAD binding"/>
    <property type="evidence" value="ECO:0007669"/>
    <property type="project" value="InterPro"/>
</dbReference>
<dbReference type="Gramene" id="OE9A042825T1">
    <property type="protein sequence ID" value="OE9A042825C1"/>
    <property type="gene ID" value="OE9A042825"/>
</dbReference>
<dbReference type="Proteomes" id="UP000594638">
    <property type="component" value="Unassembled WGS sequence"/>
</dbReference>
<dbReference type="EMBL" id="CACTIH010001890">
    <property type="protein sequence ID" value="CAA2967722.1"/>
    <property type="molecule type" value="Genomic_DNA"/>
</dbReference>
<keyword evidence="3" id="KW-1185">Reference proteome</keyword>
<organism evidence="2 3">
    <name type="scientific">Olea europaea subsp. europaea</name>
    <dbReference type="NCBI Taxonomy" id="158383"/>
    <lineage>
        <taxon>Eukaryota</taxon>
        <taxon>Viridiplantae</taxon>
        <taxon>Streptophyta</taxon>
        <taxon>Embryophyta</taxon>
        <taxon>Tracheophyta</taxon>
        <taxon>Spermatophyta</taxon>
        <taxon>Magnoliopsida</taxon>
        <taxon>eudicotyledons</taxon>
        <taxon>Gunneridae</taxon>
        <taxon>Pentapetalae</taxon>
        <taxon>asterids</taxon>
        <taxon>lamiids</taxon>
        <taxon>Lamiales</taxon>
        <taxon>Oleaceae</taxon>
        <taxon>Oleeae</taxon>
        <taxon>Olea</taxon>
    </lineage>
</organism>
<reference evidence="2 3" key="1">
    <citation type="submission" date="2019-12" db="EMBL/GenBank/DDBJ databases">
        <authorList>
            <person name="Alioto T."/>
            <person name="Alioto T."/>
            <person name="Gomez Garrido J."/>
        </authorList>
    </citation>
    <scope>NUCLEOTIDE SEQUENCE [LARGE SCALE GENOMIC DNA]</scope>
</reference>
<feature type="domain" description="Malic enzyme NAD-binding" evidence="1">
    <location>
        <begin position="31"/>
        <end position="155"/>
    </location>
</feature>
<comment type="caution">
    <text evidence="2">The sequence shown here is derived from an EMBL/GenBank/DDBJ whole genome shotgun (WGS) entry which is preliminary data.</text>
</comment>
<dbReference type="AlphaFoldDB" id="A0A8S0QLI0"/>
<proteinExistence type="predicted"/>
<dbReference type="Gene3D" id="3.40.50.720">
    <property type="entry name" value="NAD(P)-binding Rossmann-like Domain"/>
    <property type="match status" value="1"/>
</dbReference>
<dbReference type="SUPFAM" id="SSF51735">
    <property type="entry name" value="NAD(P)-binding Rossmann-fold domains"/>
    <property type="match status" value="1"/>
</dbReference>
<gene>
    <name evidence="2" type="ORF">OLEA9_A042825</name>
</gene>
<dbReference type="InterPro" id="IPR012302">
    <property type="entry name" value="Malic_NAD-bd"/>
</dbReference>
<dbReference type="PANTHER" id="PTHR23406">
    <property type="entry name" value="MALIC ENZYME-RELATED"/>
    <property type="match status" value="1"/>
</dbReference>
<name>A0A8S0QLI0_OLEEU</name>